<accession>A0A0E9VE33</accession>
<sequence>MKIVIRFLSCWLTPLRLRCRMAFLACYLTN</sequence>
<reference evidence="1" key="1">
    <citation type="submission" date="2014-11" db="EMBL/GenBank/DDBJ databases">
        <authorList>
            <person name="Amaro Gonzalez C."/>
        </authorList>
    </citation>
    <scope>NUCLEOTIDE SEQUENCE</scope>
</reference>
<organism evidence="1">
    <name type="scientific">Anguilla anguilla</name>
    <name type="common">European freshwater eel</name>
    <name type="synonym">Muraena anguilla</name>
    <dbReference type="NCBI Taxonomy" id="7936"/>
    <lineage>
        <taxon>Eukaryota</taxon>
        <taxon>Metazoa</taxon>
        <taxon>Chordata</taxon>
        <taxon>Craniata</taxon>
        <taxon>Vertebrata</taxon>
        <taxon>Euteleostomi</taxon>
        <taxon>Actinopterygii</taxon>
        <taxon>Neopterygii</taxon>
        <taxon>Teleostei</taxon>
        <taxon>Anguilliformes</taxon>
        <taxon>Anguillidae</taxon>
        <taxon>Anguilla</taxon>
    </lineage>
</organism>
<reference evidence="1" key="2">
    <citation type="journal article" date="2015" name="Fish Shellfish Immunol.">
        <title>Early steps in the European eel (Anguilla anguilla)-Vibrio vulnificus interaction in the gills: Role of the RtxA13 toxin.</title>
        <authorList>
            <person name="Callol A."/>
            <person name="Pajuelo D."/>
            <person name="Ebbesson L."/>
            <person name="Teles M."/>
            <person name="MacKenzie S."/>
            <person name="Amaro C."/>
        </authorList>
    </citation>
    <scope>NUCLEOTIDE SEQUENCE</scope>
</reference>
<proteinExistence type="predicted"/>
<protein>
    <submittedName>
        <fullName evidence="1">Uncharacterized protein</fullName>
    </submittedName>
</protein>
<name>A0A0E9VE33_ANGAN</name>
<dbReference type="AlphaFoldDB" id="A0A0E9VE33"/>
<evidence type="ECO:0000313" key="1">
    <source>
        <dbReference type="EMBL" id="JAH76307.1"/>
    </source>
</evidence>
<dbReference type="EMBL" id="GBXM01032270">
    <property type="protein sequence ID" value="JAH76307.1"/>
    <property type="molecule type" value="Transcribed_RNA"/>
</dbReference>